<name>A0ABY5DS38_9ACTN</name>
<reference evidence="1 2" key="1">
    <citation type="submission" date="2022-06" db="EMBL/GenBank/DDBJ databases">
        <title>Paraconexibacter antarcticus.</title>
        <authorList>
            <person name="Kim C.S."/>
        </authorList>
    </citation>
    <scope>NUCLEOTIDE SEQUENCE [LARGE SCALE GENOMIC DNA]</scope>
    <source>
        <strain evidence="1 2">02-257</strain>
    </source>
</reference>
<accession>A0ABY5DS38</accession>
<keyword evidence="2" id="KW-1185">Reference proteome</keyword>
<dbReference type="RefSeq" id="WP_254571197.1">
    <property type="nucleotide sequence ID" value="NZ_CP098502.1"/>
</dbReference>
<proteinExistence type="predicted"/>
<evidence type="ECO:0000313" key="2">
    <source>
        <dbReference type="Proteomes" id="UP001056035"/>
    </source>
</evidence>
<gene>
    <name evidence="1" type="ORF">NBH00_24560</name>
</gene>
<protein>
    <submittedName>
        <fullName evidence="1">Uncharacterized protein</fullName>
    </submittedName>
</protein>
<organism evidence="1 2">
    <name type="scientific">Paraconexibacter antarcticus</name>
    <dbReference type="NCBI Taxonomy" id="2949664"/>
    <lineage>
        <taxon>Bacteria</taxon>
        <taxon>Bacillati</taxon>
        <taxon>Actinomycetota</taxon>
        <taxon>Thermoleophilia</taxon>
        <taxon>Solirubrobacterales</taxon>
        <taxon>Paraconexibacteraceae</taxon>
        <taxon>Paraconexibacter</taxon>
    </lineage>
</organism>
<dbReference type="EMBL" id="CP098502">
    <property type="protein sequence ID" value="UTI64496.1"/>
    <property type="molecule type" value="Genomic_DNA"/>
</dbReference>
<sequence length="115" mass="12120">MAFTLVHRDGRRSEDAALDDVLRLLAEVTGPAAAAAGSAATDAVAVEHAAGWRLTVRADGVVVFGNALDERVPDRHTRDLPPAALVELAEAVAVGSFYETLDHEWREGAPPPVPS</sequence>
<dbReference type="Proteomes" id="UP001056035">
    <property type="component" value="Chromosome"/>
</dbReference>
<evidence type="ECO:0000313" key="1">
    <source>
        <dbReference type="EMBL" id="UTI64496.1"/>
    </source>
</evidence>